<evidence type="ECO:0000313" key="5">
    <source>
        <dbReference type="Proteomes" id="UP001301731"/>
    </source>
</evidence>
<dbReference type="InterPro" id="IPR050832">
    <property type="entry name" value="Bact_Acetyltransf"/>
</dbReference>
<dbReference type="PANTHER" id="PTHR43877">
    <property type="entry name" value="AMINOALKYLPHOSPHONATE N-ACETYLTRANSFERASE-RELATED-RELATED"/>
    <property type="match status" value="1"/>
</dbReference>
<keyword evidence="2" id="KW-0012">Acyltransferase</keyword>
<dbReference type="RefSeq" id="WP_318105770.1">
    <property type="nucleotide sequence ID" value="NZ_CP137573.1"/>
</dbReference>
<dbReference type="Pfam" id="PF00583">
    <property type="entry name" value="Acetyltransf_1"/>
    <property type="match status" value="1"/>
</dbReference>
<keyword evidence="1" id="KW-0808">Transferase</keyword>
<keyword evidence="5" id="KW-1185">Reference proteome</keyword>
<dbReference type="InterPro" id="IPR016181">
    <property type="entry name" value="Acyl_CoA_acyltransferase"/>
</dbReference>
<dbReference type="PROSITE" id="PS51186">
    <property type="entry name" value="GNAT"/>
    <property type="match status" value="1"/>
</dbReference>
<dbReference type="CDD" id="cd04301">
    <property type="entry name" value="NAT_SF"/>
    <property type="match status" value="1"/>
</dbReference>
<dbReference type="InterPro" id="IPR000182">
    <property type="entry name" value="GNAT_dom"/>
</dbReference>
<dbReference type="Gene3D" id="3.40.630.30">
    <property type="match status" value="1"/>
</dbReference>
<evidence type="ECO:0000313" key="4">
    <source>
        <dbReference type="EMBL" id="WOX23682.1"/>
    </source>
</evidence>
<dbReference type="EMBL" id="CP137573">
    <property type="protein sequence ID" value="WOX23682.1"/>
    <property type="molecule type" value="Genomic_DNA"/>
</dbReference>
<name>A0ABZ0LW11_9ACTN</name>
<protein>
    <submittedName>
        <fullName evidence="4">GNAT family N-acetyltransferase</fullName>
    </submittedName>
</protein>
<evidence type="ECO:0000256" key="1">
    <source>
        <dbReference type="ARBA" id="ARBA00022679"/>
    </source>
</evidence>
<organism evidence="4 5">
    <name type="scientific">Streptomyces solicathayae</name>
    <dbReference type="NCBI Taxonomy" id="3081768"/>
    <lineage>
        <taxon>Bacteria</taxon>
        <taxon>Bacillati</taxon>
        <taxon>Actinomycetota</taxon>
        <taxon>Actinomycetes</taxon>
        <taxon>Kitasatosporales</taxon>
        <taxon>Streptomycetaceae</taxon>
        <taxon>Streptomyces</taxon>
    </lineage>
</organism>
<accession>A0ABZ0LW11</accession>
<gene>
    <name evidence="4" type="ORF">R2D22_20760</name>
</gene>
<sequence length="176" mass="18854">MAATSLGRMEIKVRKGGADDVPAILAMLDSAVVWLNGKGITQQWGTEPWSTSAKAVALVEKIVAEGTPWIAEIDGEPAGTVTLTPHPAPYVAPADEPEVYVHLLVTDSRFHGRGVGAALLAHSVAETRRQGLSLLRVDCFAGSEGRLVAFYESQGFTRTESFTVGEWPGQVLEQRV</sequence>
<evidence type="ECO:0000256" key="2">
    <source>
        <dbReference type="ARBA" id="ARBA00023315"/>
    </source>
</evidence>
<reference evidence="4 5" key="1">
    <citation type="submission" date="2023-10" db="EMBL/GenBank/DDBJ databases">
        <title>The genome sequence of Streptomyces sp. HUAS YS2.</title>
        <authorList>
            <person name="Mo P."/>
        </authorList>
    </citation>
    <scope>NUCLEOTIDE SEQUENCE [LARGE SCALE GENOMIC DNA]</scope>
    <source>
        <strain evidence="4 5">HUAS YS2</strain>
    </source>
</reference>
<feature type="domain" description="N-acetyltransferase" evidence="3">
    <location>
        <begin position="11"/>
        <end position="176"/>
    </location>
</feature>
<dbReference type="Proteomes" id="UP001301731">
    <property type="component" value="Chromosome"/>
</dbReference>
<dbReference type="SUPFAM" id="SSF55729">
    <property type="entry name" value="Acyl-CoA N-acyltransferases (Nat)"/>
    <property type="match status" value="1"/>
</dbReference>
<evidence type="ECO:0000259" key="3">
    <source>
        <dbReference type="PROSITE" id="PS51186"/>
    </source>
</evidence>
<proteinExistence type="predicted"/>